<dbReference type="GO" id="GO:0032299">
    <property type="term" value="C:ribonuclease H2 complex"/>
    <property type="evidence" value="ECO:0007669"/>
    <property type="project" value="InterPro"/>
</dbReference>
<proteinExistence type="predicted"/>
<dbReference type="CDD" id="cd09271">
    <property type="entry name" value="RNase_H2-C"/>
    <property type="match status" value="1"/>
</dbReference>
<dbReference type="GO" id="GO:0006401">
    <property type="term" value="P:RNA catabolic process"/>
    <property type="evidence" value="ECO:0007669"/>
    <property type="project" value="InterPro"/>
</dbReference>
<dbReference type="STRING" id="1182541.W9ZIX0"/>
<dbReference type="OrthoDB" id="6222486at2759"/>
<dbReference type="GeneID" id="19157727"/>
<keyword evidence="2" id="KW-1185">Reference proteome</keyword>
<dbReference type="InterPro" id="IPR013924">
    <property type="entry name" value="RNase_H2_suC"/>
</dbReference>
<dbReference type="eggNOG" id="ENOG502SBKV">
    <property type="taxonomic scope" value="Eukaryota"/>
</dbReference>
<organism evidence="1 2">
    <name type="scientific">Capronia coronata CBS 617.96</name>
    <dbReference type="NCBI Taxonomy" id="1182541"/>
    <lineage>
        <taxon>Eukaryota</taxon>
        <taxon>Fungi</taxon>
        <taxon>Dikarya</taxon>
        <taxon>Ascomycota</taxon>
        <taxon>Pezizomycotina</taxon>
        <taxon>Eurotiomycetes</taxon>
        <taxon>Chaetothyriomycetidae</taxon>
        <taxon>Chaetothyriales</taxon>
        <taxon>Herpotrichiellaceae</taxon>
        <taxon>Capronia</taxon>
    </lineage>
</organism>
<accession>W9ZIX0</accession>
<dbReference type="RefSeq" id="XP_007721928.1">
    <property type="nucleotide sequence ID" value="XM_007723738.1"/>
</dbReference>
<gene>
    <name evidence="1" type="ORF">A1O1_02830</name>
</gene>
<dbReference type="HOGENOM" id="CLU_097632_0_0_1"/>
<sequence>MLSLQPSANPSDRCTANVLPCRIHHDGPTKVTKRYWAPQAEKDGTQTSYFRGRKLRGRVIQLPAAYRGIVAKSTDQYLRRPIKDPSRPAYTPVDEDIEILEEEDEPPEPVKILETLSSFDEVVVWGHDQTPGPEDLFVKGLEEWIGFAEAIHGKPEAEMQPLGADNEARNGS</sequence>
<dbReference type="Pfam" id="PF08615">
    <property type="entry name" value="RNase_H2_suC"/>
    <property type="match status" value="1"/>
</dbReference>
<dbReference type="EMBL" id="AMWN01000002">
    <property type="protein sequence ID" value="EXJ94434.1"/>
    <property type="molecule type" value="Genomic_DNA"/>
</dbReference>
<protein>
    <submittedName>
        <fullName evidence="1">Uncharacterized protein</fullName>
    </submittedName>
</protein>
<dbReference type="Proteomes" id="UP000019484">
    <property type="component" value="Unassembled WGS sequence"/>
</dbReference>
<dbReference type="PANTHER" id="PTHR47204">
    <property type="entry name" value="OS02G0168900 PROTEIN"/>
    <property type="match status" value="1"/>
</dbReference>
<name>W9ZIX0_9EURO</name>
<reference evidence="1 2" key="1">
    <citation type="submission" date="2013-03" db="EMBL/GenBank/DDBJ databases">
        <title>The Genome Sequence of Capronia coronata CBS 617.96.</title>
        <authorList>
            <consortium name="The Broad Institute Genomics Platform"/>
            <person name="Cuomo C."/>
            <person name="de Hoog S."/>
            <person name="Gorbushina A."/>
            <person name="Walker B."/>
            <person name="Young S.K."/>
            <person name="Zeng Q."/>
            <person name="Gargeya S."/>
            <person name="Fitzgerald M."/>
            <person name="Haas B."/>
            <person name="Abouelleil A."/>
            <person name="Allen A.W."/>
            <person name="Alvarado L."/>
            <person name="Arachchi H.M."/>
            <person name="Berlin A.M."/>
            <person name="Chapman S.B."/>
            <person name="Gainer-Dewar J."/>
            <person name="Goldberg J."/>
            <person name="Griggs A."/>
            <person name="Gujja S."/>
            <person name="Hansen M."/>
            <person name="Howarth C."/>
            <person name="Imamovic A."/>
            <person name="Ireland A."/>
            <person name="Larimer J."/>
            <person name="McCowan C."/>
            <person name="Murphy C."/>
            <person name="Pearson M."/>
            <person name="Poon T.W."/>
            <person name="Priest M."/>
            <person name="Roberts A."/>
            <person name="Saif S."/>
            <person name="Shea T."/>
            <person name="Sisk P."/>
            <person name="Sykes S."/>
            <person name="Wortman J."/>
            <person name="Nusbaum C."/>
            <person name="Birren B."/>
        </authorList>
    </citation>
    <scope>NUCLEOTIDE SEQUENCE [LARGE SCALE GENOMIC DNA]</scope>
    <source>
        <strain evidence="1 2">CBS 617.96</strain>
    </source>
</reference>
<evidence type="ECO:0000313" key="1">
    <source>
        <dbReference type="EMBL" id="EXJ94434.1"/>
    </source>
</evidence>
<dbReference type="Gene3D" id="2.40.128.680">
    <property type="match status" value="1"/>
</dbReference>
<comment type="caution">
    <text evidence="1">The sequence shown here is derived from an EMBL/GenBank/DDBJ whole genome shotgun (WGS) entry which is preliminary data.</text>
</comment>
<evidence type="ECO:0000313" key="2">
    <source>
        <dbReference type="Proteomes" id="UP000019484"/>
    </source>
</evidence>
<dbReference type="AlphaFoldDB" id="W9ZIX0"/>
<dbReference type="PANTHER" id="PTHR47204:SF1">
    <property type="entry name" value="RIBONUCLEASE H2 SUBUNIT C"/>
    <property type="match status" value="1"/>
</dbReference>